<gene>
    <name evidence="2" type="ORF">M3O51_03800</name>
</gene>
<evidence type="ECO:0000313" key="3">
    <source>
        <dbReference type="Proteomes" id="UP001167357"/>
    </source>
</evidence>
<proteinExistence type="predicted"/>
<accession>A0ABT0LM87</accession>
<evidence type="ECO:0000313" key="2">
    <source>
        <dbReference type="EMBL" id="MCL1550464.1"/>
    </source>
</evidence>
<sequence length="183" mass="19469">MPDRLTWPAIEKAVTAGGSARRHYTEAAKVASHPRLRSWHMATNKVTVKSKSERGRWRAGLHFTRAGRPLSADHGLTEDQLLAIAEDPELVVLPYEESDEERLAREADAIAQAAAAQLAADQAAANKAEAKRLDAARKAAEKEAAQRAAKDKKAAANPVAETGDASGEADKSAPAASEEAKDA</sequence>
<keyword evidence="3" id="KW-1185">Reference proteome</keyword>
<feature type="region of interest" description="Disordered" evidence="1">
    <location>
        <begin position="123"/>
        <end position="183"/>
    </location>
</feature>
<evidence type="ECO:0000256" key="1">
    <source>
        <dbReference type="SAM" id="MobiDB-lite"/>
    </source>
</evidence>
<dbReference type="Proteomes" id="UP001167357">
    <property type="component" value="Unassembled WGS sequence"/>
</dbReference>
<organism evidence="2 3">
    <name type="scientific">Xanthomonas nasturtii</name>
    <dbReference type="NCBI Taxonomy" id="1843581"/>
    <lineage>
        <taxon>Bacteria</taxon>
        <taxon>Pseudomonadati</taxon>
        <taxon>Pseudomonadota</taxon>
        <taxon>Gammaproteobacteria</taxon>
        <taxon>Lysobacterales</taxon>
        <taxon>Lysobacteraceae</taxon>
        <taxon>Xanthomonas</taxon>
    </lineage>
</organism>
<protein>
    <recommendedName>
        <fullName evidence="4">Integrase</fullName>
    </recommendedName>
</protein>
<dbReference type="RefSeq" id="WP_249047432.1">
    <property type="nucleotide sequence ID" value="NZ_JAMBEC010000006.1"/>
</dbReference>
<evidence type="ECO:0008006" key="4">
    <source>
        <dbReference type="Google" id="ProtNLM"/>
    </source>
</evidence>
<reference evidence="2" key="1">
    <citation type="submission" date="2022-04" db="EMBL/GenBank/DDBJ databases">
        <title>Genomic comparison of 19 strains of Xanthomonas nasturtii, a newly emerging watercress pathogen.</title>
        <authorList>
            <person name="Harrison J."/>
            <person name="Greer S."/>
            <person name="Hussain R."/>
            <person name="Lascelles D."/>
            <person name="Roberts M."/>
            <person name="Carter B."/>
            <person name="Bryning A."/>
            <person name="Carroll S."/>
            <person name="Aspin A."/>
            <person name="Cruz L."/>
            <person name="Cruz J."/>
            <person name="Grant M."/>
            <person name="Vicente J."/>
            <person name="Studholme D.J."/>
        </authorList>
    </citation>
    <scope>NUCLEOTIDE SEQUENCE</scope>
    <source>
        <strain evidence="2">10016B</strain>
    </source>
</reference>
<dbReference type="EMBL" id="JAMBED010000005">
    <property type="protein sequence ID" value="MCL1550464.1"/>
    <property type="molecule type" value="Genomic_DNA"/>
</dbReference>
<dbReference type="SUPFAM" id="SSF160059">
    <property type="entry name" value="PriA/YqbF domain"/>
    <property type="match status" value="1"/>
</dbReference>
<feature type="compositionally biased region" description="Basic and acidic residues" evidence="1">
    <location>
        <begin position="128"/>
        <end position="154"/>
    </location>
</feature>
<dbReference type="Gene3D" id="3.40.5.80">
    <property type="match status" value="1"/>
</dbReference>
<name>A0ABT0LM87_9XANT</name>
<comment type="caution">
    <text evidence="2">The sequence shown here is derived from an EMBL/GenBank/DDBJ whole genome shotgun (WGS) entry which is preliminary data.</text>
</comment>